<dbReference type="RefSeq" id="WP_158578302.1">
    <property type="nucleotide sequence ID" value="NZ_JAOQJE010000006.1"/>
</dbReference>
<dbReference type="NCBIfam" id="TIGR01634">
    <property type="entry name" value="tail_P2_I"/>
    <property type="match status" value="1"/>
</dbReference>
<reference evidence="1 2" key="1">
    <citation type="journal article" date="2021" name="ISME Commun">
        <title>Automated analysis of genomic sequences facilitates high-throughput and comprehensive description of bacteria.</title>
        <authorList>
            <person name="Hitch T.C.A."/>
        </authorList>
    </citation>
    <scope>NUCLEOTIDE SEQUENCE [LARGE SCALE GENOMIC DNA]</scope>
    <source>
        <strain evidence="1 2">Sanger_34</strain>
    </source>
</reference>
<dbReference type="Pfam" id="PF09684">
    <property type="entry name" value="Tail_P2_I"/>
    <property type="match status" value="1"/>
</dbReference>
<name>A0ABT2U358_9FIRM</name>
<gene>
    <name evidence="1" type="ORF">OCV66_08040</name>
</gene>
<keyword evidence="2" id="KW-1185">Reference proteome</keyword>
<evidence type="ECO:0000313" key="2">
    <source>
        <dbReference type="Proteomes" id="UP001652397"/>
    </source>
</evidence>
<dbReference type="EMBL" id="JAOQJE010000006">
    <property type="protein sequence ID" value="MCU6789044.1"/>
    <property type="molecule type" value="Genomic_DNA"/>
</dbReference>
<dbReference type="InterPro" id="IPR006521">
    <property type="entry name" value="Tail_protein_I"/>
</dbReference>
<dbReference type="Proteomes" id="UP001652397">
    <property type="component" value="Unassembled WGS sequence"/>
</dbReference>
<evidence type="ECO:0000313" key="1">
    <source>
        <dbReference type="EMBL" id="MCU6789044.1"/>
    </source>
</evidence>
<sequence length="195" mass="21898">MNKAHGITKENLLASLPAVLANDDNMAALASAVAEVLAARVGEIERVSIYSQIDRLPNELLDILANDFKVDWWDANYTLEEKRRTLKDSWNVHRRLGTKAAVVLAISAIYPDTQVSEWWEYGGKPYHFKLLIDATYEDVDPVRHQRVIDRVAFYKNLRSVLDEVEYYDAGGLATGYFGAACIGCELVDSAAAIRY</sequence>
<organism evidence="1 2">
    <name type="scientific">Agathobaculum ammoniilyticum</name>
    <dbReference type="NCBI Taxonomy" id="2981778"/>
    <lineage>
        <taxon>Bacteria</taxon>
        <taxon>Bacillati</taxon>
        <taxon>Bacillota</taxon>
        <taxon>Clostridia</taxon>
        <taxon>Eubacteriales</taxon>
        <taxon>Butyricicoccaceae</taxon>
        <taxon>Agathobaculum</taxon>
    </lineage>
</organism>
<comment type="caution">
    <text evidence="1">The sequence shown here is derived from an EMBL/GenBank/DDBJ whole genome shotgun (WGS) entry which is preliminary data.</text>
</comment>
<protein>
    <submittedName>
        <fullName evidence="1">Phage tail protein I</fullName>
    </submittedName>
</protein>
<accession>A0ABT2U358</accession>
<proteinExistence type="predicted"/>